<sequence>MELPIQVHALVTSPTSNARVHDAMPKSWVQTSEPFGREPSADGSQNARSKLILPRTQRRIYTSQNTNPLMVRSFTDFDRLGSSGSRTVCRRFGASSTLSNRTVRRRFANRSVRSSVRSLT</sequence>
<proteinExistence type="predicted"/>
<evidence type="ECO:0000313" key="2">
    <source>
        <dbReference type="EMBL" id="CAK9134501.1"/>
    </source>
</evidence>
<keyword evidence="3" id="KW-1185">Reference proteome</keyword>
<reference evidence="2 3" key="1">
    <citation type="submission" date="2024-02" db="EMBL/GenBank/DDBJ databases">
        <authorList>
            <person name="Vignale AGUSTIN F."/>
            <person name="Sosa J E."/>
            <person name="Modenutti C."/>
        </authorList>
    </citation>
    <scope>NUCLEOTIDE SEQUENCE [LARGE SCALE GENOMIC DNA]</scope>
</reference>
<gene>
    <name evidence="2" type="ORF">ILEXP_LOCUS1434</name>
</gene>
<accession>A0ABC8QQI0</accession>
<dbReference type="AlphaFoldDB" id="A0ABC8QQI0"/>
<dbReference type="EMBL" id="CAUOFW020000451">
    <property type="protein sequence ID" value="CAK9134501.1"/>
    <property type="molecule type" value="Genomic_DNA"/>
</dbReference>
<protein>
    <submittedName>
        <fullName evidence="2">Uncharacterized protein</fullName>
    </submittedName>
</protein>
<feature type="region of interest" description="Disordered" evidence="1">
    <location>
        <begin position="31"/>
        <end position="50"/>
    </location>
</feature>
<evidence type="ECO:0000313" key="3">
    <source>
        <dbReference type="Proteomes" id="UP001642360"/>
    </source>
</evidence>
<evidence type="ECO:0000256" key="1">
    <source>
        <dbReference type="SAM" id="MobiDB-lite"/>
    </source>
</evidence>
<dbReference type="Proteomes" id="UP001642360">
    <property type="component" value="Unassembled WGS sequence"/>
</dbReference>
<name>A0ABC8QQI0_9AQUA</name>
<comment type="caution">
    <text evidence="2">The sequence shown here is derived from an EMBL/GenBank/DDBJ whole genome shotgun (WGS) entry which is preliminary data.</text>
</comment>
<organism evidence="2 3">
    <name type="scientific">Ilex paraguariensis</name>
    <name type="common">yerba mate</name>
    <dbReference type="NCBI Taxonomy" id="185542"/>
    <lineage>
        <taxon>Eukaryota</taxon>
        <taxon>Viridiplantae</taxon>
        <taxon>Streptophyta</taxon>
        <taxon>Embryophyta</taxon>
        <taxon>Tracheophyta</taxon>
        <taxon>Spermatophyta</taxon>
        <taxon>Magnoliopsida</taxon>
        <taxon>eudicotyledons</taxon>
        <taxon>Gunneridae</taxon>
        <taxon>Pentapetalae</taxon>
        <taxon>asterids</taxon>
        <taxon>campanulids</taxon>
        <taxon>Aquifoliales</taxon>
        <taxon>Aquifoliaceae</taxon>
        <taxon>Ilex</taxon>
    </lineage>
</organism>